<dbReference type="Proteomes" id="UP000492821">
    <property type="component" value="Unassembled WGS sequence"/>
</dbReference>
<keyword evidence="1" id="KW-1185">Reference proteome</keyword>
<reference evidence="1" key="1">
    <citation type="journal article" date="2013" name="Genetics">
        <title>The draft genome and transcriptome of Panagrellus redivivus are shaped by the harsh demands of a free-living lifestyle.</title>
        <authorList>
            <person name="Srinivasan J."/>
            <person name="Dillman A.R."/>
            <person name="Macchietto M.G."/>
            <person name="Heikkinen L."/>
            <person name="Lakso M."/>
            <person name="Fracchia K.M."/>
            <person name="Antoshechkin I."/>
            <person name="Mortazavi A."/>
            <person name="Wong G."/>
            <person name="Sternberg P.W."/>
        </authorList>
    </citation>
    <scope>NUCLEOTIDE SEQUENCE [LARGE SCALE GENOMIC DNA]</scope>
    <source>
        <strain evidence="1">MT8872</strain>
    </source>
</reference>
<evidence type="ECO:0000313" key="1">
    <source>
        <dbReference type="Proteomes" id="UP000492821"/>
    </source>
</evidence>
<sequence>MNAYDGGNHVESKHLFGNIPAITPLVDGYVILHQVRYHRFKKGFYIRGKKRTEVFYENCKYLRDIPDRWLSRLSGLALWPRPLLPREADDGIVVEIYNHVALIFIGSRQEMAVAFRRVVGKKFDELHPGARVLFRCCTIANPITRYVTHAVAGICSIDHPVIELDEENNPVFWADIQLHTIACRDDYCLVWTDNFGKVMAREGSPMFKFIHSQFRSEATMVSTRVHYNFVERGIYTSYFEFDHEFLILQKNPNYKKPPKSDRIPLLTDYL</sequence>
<name>A0A7E4VC38_PANRE</name>
<reference evidence="2" key="2">
    <citation type="submission" date="2020-10" db="UniProtKB">
        <authorList>
            <consortium name="WormBaseParasite"/>
        </authorList>
    </citation>
    <scope>IDENTIFICATION</scope>
</reference>
<protein>
    <submittedName>
        <fullName evidence="2">DUF295 domain-containing protein</fullName>
    </submittedName>
</protein>
<proteinExistence type="predicted"/>
<dbReference type="WBParaSite" id="Pan_g1924.t1">
    <property type="protein sequence ID" value="Pan_g1924.t1"/>
    <property type="gene ID" value="Pan_g1924"/>
</dbReference>
<evidence type="ECO:0000313" key="2">
    <source>
        <dbReference type="WBParaSite" id="Pan_g1924.t1"/>
    </source>
</evidence>
<organism evidence="1 2">
    <name type="scientific">Panagrellus redivivus</name>
    <name type="common">Microworm</name>
    <dbReference type="NCBI Taxonomy" id="6233"/>
    <lineage>
        <taxon>Eukaryota</taxon>
        <taxon>Metazoa</taxon>
        <taxon>Ecdysozoa</taxon>
        <taxon>Nematoda</taxon>
        <taxon>Chromadorea</taxon>
        <taxon>Rhabditida</taxon>
        <taxon>Tylenchina</taxon>
        <taxon>Panagrolaimomorpha</taxon>
        <taxon>Panagrolaimoidea</taxon>
        <taxon>Panagrolaimidae</taxon>
        <taxon>Panagrellus</taxon>
    </lineage>
</organism>
<accession>A0A7E4VC38</accession>
<dbReference type="AlphaFoldDB" id="A0A7E4VC38"/>